<dbReference type="InterPro" id="IPR036220">
    <property type="entry name" value="UDP-Glc/GDP-Man_DH_C_sf"/>
</dbReference>
<protein>
    <recommendedName>
        <fullName evidence="3 7">UDP-glucose 6-dehydrogenase</fullName>
        <ecNumber evidence="3 7">1.1.1.22</ecNumber>
    </recommendedName>
</protein>
<organism evidence="12 13">
    <name type="scientific">Calidifontibacillus erzurumensis</name>
    <dbReference type="NCBI Taxonomy" id="2741433"/>
    <lineage>
        <taxon>Bacteria</taxon>
        <taxon>Bacillati</taxon>
        <taxon>Bacillota</taxon>
        <taxon>Bacilli</taxon>
        <taxon>Bacillales</taxon>
        <taxon>Bacillaceae</taxon>
        <taxon>Calidifontibacillus/Schinkia group</taxon>
        <taxon>Calidifontibacillus</taxon>
    </lineage>
</organism>
<evidence type="ECO:0000256" key="9">
    <source>
        <dbReference type="PIRSR" id="PIRSR500134-2"/>
    </source>
</evidence>
<evidence type="ECO:0000313" key="12">
    <source>
        <dbReference type="EMBL" id="NSL52829.1"/>
    </source>
</evidence>
<accession>A0A8J8GG27</accession>
<sequence>MQIAVLGTGYVGLSTGVCLAEIGHNVYCIDIDERKIELLRQGISPIYEPGLDELLQKNIQNGRLFFTTSYEEGIKNREVIIIAVGTPQSEDGSADLSYIKKAVCDLSSYLKDDVIIAVKSTVPVGTNDELYQLLKDRCNKNIRVDLVSNPEFLRQGSAIHDTLHADRIVIGAKSEEAAAKMKEMYLPLQVPIIQTDIRSAEMIKYASNAFLAMKISYINEIANLCEVLGANVNDVAKGMGMDKRIGGAFLHAGIGYGGSCFPKDVKALLHTAKSHHVDFAILKETVAVNERQRRLLVKKAVSRFGDLRGKKFALFGLAFKPNTDDMREAPSIIISKLLTELGAKVTAYDPVATENAKKILGDSISYAQSAYEAARDANALFVVTEWPEFQQLDVKALLDVMKQPIIFDGRNIFDLETLNSSLKAYQGFEYYPVGKRAFIVEKK</sequence>
<dbReference type="PANTHER" id="PTHR43750">
    <property type="entry name" value="UDP-GLUCOSE 6-DEHYDROGENASE TUAD"/>
    <property type="match status" value="1"/>
</dbReference>
<comment type="similarity">
    <text evidence="2 7">Belongs to the UDP-glucose/GDP-mannose dehydrogenase family.</text>
</comment>
<feature type="binding site" evidence="9">
    <location>
        <begin position="249"/>
        <end position="253"/>
    </location>
    <ligand>
        <name>substrate</name>
    </ligand>
</feature>
<name>A0A8J8GG27_9BACI</name>
<evidence type="ECO:0000256" key="3">
    <source>
        <dbReference type="ARBA" id="ARBA00012954"/>
    </source>
</evidence>
<feature type="binding site" evidence="10">
    <location>
        <position position="86"/>
    </location>
    <ligand>
        <name>NAD(+)</name>
        <dbReference type="ChEBI" id="CHEBI:57540"/>
    </ligand>
</feature>
<evidence type="ECO:0000256" key="5">
    <source>
        <dbReference type="ARBA" id="ARBA00023027"/>
    </source>
</evidence>
<dbReference type="RefSeq" id="WP_173732026.1">
    <property type="nucleotide sequence ID" value="NZ_JABTTE010000022.1"/>
</dbReference>
<dbReference type="SUPFAM" id="SSF51735">
    <property type="entry name" value="NAD(P)-binding Rossmann-fold domains"/>
    <property type="match status" value="1"/>
</dbReference>
<dbReference type="InterPro" id="IPR017476">
    <property type="entry name" value="UDP-Glc/GDP-Man"/>
</dbReference>
<keyword evidence="4 7" id="KW-0560">Oxidoreductase</keyword>
<feature type="binding site" evidence="9">
    <location>
        <position position="320"/>
    </location>
    <ligand>
        <name>substrate</name>
    </ligand>
</feature>
<dbReference type="SUPFAM" id="SSF48179">
    <property type="entry name" value="6-phosphogluconate dehydrogenase C-terminal domain-like"/>
    <property type="match status" value="1"/>
</dbReference>
<keyword evidence="13" id="KW-1185">Reference proteome</keyword>
<evidence type="ECO:0000256" key="2">
    <source>
        <dbReference type="ARBA" id="ARBA00006601"/>
    </source>
</evidence>
<dbReference type="AlphaFoldDB" id="A0A8J8GG27"/>
<dbReference type="InterPro" id="IPR014026">
    <property type="entry name" value="UDP-Glc/GDP-Man_DH_dimer"/>
</dbReference>
<dbReference type="SUPFAM" id="SSF52413">
    <property type="entry name" value="UDP-glucose/GDP-mannose dehydrogenase C-terminal domain"/>
    <property type="match status" value="1"/>
</dbReference>
<dbReference type="Gene3D" id="1.20.5.100">
    <property type="entry name" value="Cytochrome c1, transmembrane anchor, C-terminal"/>
    <property type="match status" value="1"/>
</dbReference>
<evidence type="ECO:0000256" key="6">
    <source>
        <dbReference type="ARBA" id="ARBA00047473"/>
    </source>
</evidence>
<dbReference type="Proteomes" id="UP000625804">
    <property type="component" value="Unassembled WGS sequence"/>
</dbReference>
<feature type="binding site" evidence="9">
    <location>
        <position position="257"/>
    </location>
    <ligand>
        <name>substrate</name>
    </ligand>
</feature>
<dbReference type="InterPro" id="IPR001732">
    <property type="entry name" value="UDP-Glc/GDP-Man_DH_N"/>
</dbReference>
<comment type="caution">
    <text evidence="12">The sequence shown here is derived from an EMBL/GenBank/DDBJ whole genome shotgun (WGS) entry which is preliminary data.</text>
</comment>
<feature type="binding site" evidence="10">
    <location>
        <position position="30"/>
    </location>
    <ligand>
        <name>NAD(+)</name>
        <dbReference type="ChEBI" id="CHEBI:57540"/>
    </ligand>
</feature>
<evidence type="ECO:0000256" key="7">
    <source>
        <dbReference type="PIRNR" id="PIRNR000124"/>
    </source>
</evidence>
<dbReference type="PANTHER" id="PTHR43750:SF3">
    <property type="entry name" value="UDP-GLUCOSE 6-DEHYDROGENASE TUAD"/>
    <property type="match status" value="1"/>
</dbReference>
<dbReference type="EC" id="1.1.1.22" evidence="3 7"/>
<evidence type="ECO:0000256" key="8">
    <source>
        <dbReference type="PIRSR" id="PIRSR500134-1"/>
    </source>
</evidence>
<evidence type="ECO:0000259" key="11">
    <source>
        <dbReference type="SMART" id="SM00984"/>
    </source>
</evidence>
<dbReference type="PIRSF" id="PIRSF500134">
    <property type="entry name" value="UDPglc_DH_bac"/>
    <property type="match status" value="1"/>
</dbReference>
<gene>
    <name evidence="12" type="ORF">HR057_13815</name>
</gene>
<dbReference type="GO" id="GO:0003979">
    <property type="term" value="F:UDP-glucose 6-dehydrogenase activity"/>
    <property type="evidence" value="ECO:0007669"/>
    <property type="project" value="UniProtKB-EC"/>
</dbReference>
<dbReference type="Pfam" id="PF03721">
    <property type="entry name" value="UDPG_MGDP_dh_N"/>
    <property type="match status" value="1"/>
</dbReference>
<dbReference type="EMBL" id="JABTTE010000022">
    <property type="protein sequence ID" value="NSL52829.1"/>
    <property type="molecule type" value="Genomic_DNA"/>
</dbReference>
<feature type="domain" description="UDP-glucose/GDP-mannose dehydrogenase C-terminal" evidence="11">
    <location>
        <begin position="313"/>
        <end position="415"/>
    </location>
</feature>
<evidence type="ECO:0000256" key="10">
    <source>
        <dbReference type="PIRSR" id="PIRSR500134-3"/>
    </source>
</evidence>
<dbReference type="Pfam" id="PF03720">
    <property type="entry name" value="UDPG_MGDP_dh_C"/>
    <property type="match status" value="1"/>
</dbReference>
<reference evidence="12" key="1">
    <citation type="submission" date="2020-06" db="EMBL/GenBank/DDBJ databases">
        <title>A novel thermopfilic bacterium from Erzurum, Turkey.</title>
        <authorList>
            <person name="Adiguzel A."/>
            <person name="Ay H."/>
            <person name="Baltaci M.O."/>
        </authorList>
    </citation>
    <scope>NUCLEOTIDE SEQUENCE</scope>
    <source>
        <strain evidence="12">P2</strain>
    </source>
</reference>
<dbReference type="InterPro" id="IPR036291">
    <property type="entry name" value="NAD(P)-bd_dom_sf"/>
</dbReference>
<dbReference type="GO" id="GO:0051287">
    <property type="term" value="F:NAD binding"/>
    <property type="evidence" value="ECO:0007669"/>
    <property type="project" value="InterPro"/>
</dbReference>
<dbReference type="UniPathway" id="UPA00038">
    <property type="reaction ID" value="UER00491"/>
</dbReference>
<dbReference type="GO" id="GO:0006065">
    <property type="term" value="P:UDP-glucuronate biosynthetic process"/>
    <property type="evidence" value="ECO:0007669"/>
    <property type="project" value="UniProtKB-UniPathway"/>
</dbReference>
<feature type="binding site" evidence="9">
    <location>
        <position position="204"/>
    </location>
    <ligand>
        <name>substrate</name>
    </ligand>
</feature>
<feature type="active site" description="Nucleophile" evidence="8">
    <location>
        <position position="260"/>
    </location>
</feature>
<comment type="catalytic activity">
    <reaction evidence="6 7">
        <text>UDP-alpha-D-glucose + 2 NAD(+) + H2O = UDP-alpha-D-glucuronate + 2 NADH + 3 H(+)</text>
        <dbReference type="Rhea" id="RHEA:23596"/>
        <dbReference type="ChEBI" id="CHEBI:15377"/>
        <dbReference type="ChEBI" id="CHEBI:15378"/>
        <dbReference type="ChEBI" id="CHEBI:57540"/>
        <dbReference type="ChEBI" id="CHEBI:57945"/>
        <dbReference type="ChEBI" id="CHEBI:58052"/>
        <dbReference type="ChEBI" id="CHEBI:58885"/>
        <dbReference type="EC" id="1.1.1.22"/>
    </reaction>
</comment>
<dbReference type="InterPro" id="IPR028357">
    <property type="entry name" value="UDPglc_DH_bac"/>
</dbReference>
<keyword evidence="5 7" id="KW-0520">NAD</keyword>
<evidence type="ECO:0000313" key="13">
    <source>
        <dbReference type="Proteomes" id="UP000625804"/>
    </source>
</evidence>
<comment type="pathway">
    <text evidence="1">Nucleotide-sugar biosynthesis; UDP-alpha-D-glucuronate biosynthesis; UDP-alpha-D-glucuronate from UDP-alpha-D-glucose: step 1/1.</text>
</comment>
<dbReference type="SMART" id="SM00984">
    <property type="entry name" value="UDPG_MGDP_dh_C"/>
    <property type="match status" value="1"/>
</dbReference>
<dbReference type="InterPro" id="IPR014027">
    <property type="entry name" value="UDP-Glc/GDP-Man_DH_C"/>
</dbReference>
<dbReference type="InterPro" id="IPR008927">
    <property type="entry name" value="6-PGluconate_DH-like_C_sf"/>
</dbReference>
<evidence type="ECO:0000256" key="4">
    <source>
        <dbReference type="ARBA" id="ARBA00023002"/>
    </source>
</evidence>
<dbReference type="GO" id="GO:0000271">
    <property type="term" value="P:polysaccharide biosynthetic process"/>
    <property type="evidence" value="ECO:0007669"/>
    <property type="project" value="InterPro"/>
</dbReference>
<proteinExistence type="inferred from homology"/>
<feature type="binding site" evidence="10">
    <location>
        <position position="121"/>
    </location>
    <ligand>
        <name>NAD(+)</name>
        <dbReference type="ChEBI" id="CHEBI:57540"/>
    </ligand>
</feature>
<feature type="binding site" evidence="10">
    <location>
        <position position="263"/>
    </location>
    <ligand>
        <name>NAD(+)</name>
        <dbReference type="ChEBI" id="CHEBI:57540"/>
    </ligand>
</feature>
<evidence type="ECO:0000256" key="1">
    <source>
        <dbReference type="ARBA" id="ARBA00004701"/>
    </source>
</evidence>
<dbReference type="PIRSF" id="PIRSF000124">
    <property type="entry name" value="UDPglc_GDPman_dh"/>
    <property type="match status" value="1"/>
</dbReference>
<dbReference type="NCBIfam" id="TIGR03026">
    <property type="entry name" value="NDP-sugDHase"/>
    <property type="match status" value="1"/>
</dbReference>
<feature type="binding site" evidence="10">
    <location>
        <position position="35"/>
    </location>
    <ligand>
        <name>NAD(+)</name>
        <dbReference type="ChEBI" id="CHEBI:57540"/>
    </ligand>
</feature>
<dbReference type="Pfam" id="PF00984">
    <property type="entry name" value="UDPG_MGDP_dh"/>
    <property type="match status" value="1"/>
</dbReference>
<feature type="binding site" evidence="10">
    <location>
        <position position="327"/>
    </location>
    <ligand>
        <name>NAD(+)</name>
        <dbReference type="ChEBI" id="CHEBI:57540"/>
    </ligand>
</feature>
<dbReference type="Gene3D" id="3.40.50.720">
    <property type="entry name" value="NAD(P)-binding Rossmann-like Domain"/>
    <property type="match status" value="2"/>
</dbReference>